<feature type="transmembrane region" description="Helical" evidence="6">
    <location>
        <begin position="238"/>
        <end position="256"/>
    </location>
</feature>
<evidence type="ECO:0000256" key="5">
    <source>
        <dbReference type="SAM" id="MobiDB-lite"/>
    </source>
</evidence>
<feature type="transmembrane region" description="Helical" evidence="6">
    <location>
        <begin position="298"/>
        <end position="318"/>
    </location>
</feature>
<keyword evidence="9" id="KW-1185">Reference proteome</keyword>
<sequence>MATTTTTTPTTTTTTTDEKTARYERTDDEDRSSSRDSLSSSIKGPTLEPIRPASRISRKSHASQNRLSLHRERSNNGYGVDDLVDRSSEEDGVAGGGGGGDIEAVSSQVDAPDALTDPYEVTWDGGDNDPMCPRSMPQWRKWLVIFITSVGSFCVTNGSAVYTASYADMMSEFNSSRIVVTLGLSFYVLGIALGPFWSPLAEFYGRRPIYLASFLFFMIFLIPSALAKNIQTMIVSRFFQGLAGSAFLSVSGGTVSDMFTHDKMLMPMAIFSLSPFVGPSTGPLIGGVMVMFVQWRWMHYYLLILSGALFLSIALLVPETYHPVLLKRKAARIRKETGDERYYAPIERSTKSIPKTVGLSLLRPFQILMFEPMALILNIYTAMLLGLLYLFFGAFPLIFTTNHDFNLWQVGLTFTGLLVAMIIACCVTPLWNNFRHTLKERRRRRTGVLKDEPEDQLPQVIVGAPLITGGLFWFGFTSTPEIHWIVPLIGSGVFGLGMSFAFTGVFTFLVAAYPRYAASALASNALVRCSFAAAFPLFGYQMYEALGFQWATGLLAFITLGLMPFPYIFFRYGRRIRERSRFASAT</sequence>
<evidence type="ECO:0000313" key="8">
    <source>
        <dbReference type="EMBL" id="KAK4643374.1"/>
    </source>
</evidence>
<proteinExistence type="predicted"/>
<comment type="subcellular location">
    <subcellularLocation>
        <location evidence="1">Membrane</location>
        <topology evidence="1">Multi-pass membrane protein</topology>
    </subcellularLocation>
</comment>
<dbReference type="PANTHER" id="PTHR23502">
    <property type="entry name" value="MAJOR FACILITATOR SUPERFAMILY"/>
    <property type="match status" value="1"/>
</dbReference>
<feature type="domain" description="Major facilitator superfamily (MFS) profile" evidence="7">
    <location>
        <begin position="144"/>
        <end position="576"/>
    </location>
</feature>
<dbReference type="PANTHER" id="PTHR23502:SF7">
    <property type="entry name" value="DRUG_PROTON ANTIPORTER YHK8-RELATED"/>
    <property type="match status" value="1"/>
</dbReference>
<gene>
    <name evidence="8" type="ORF">QC761_0067170</name>
</gene>
<dbReference type="Proteomes" id="UP001322138">
    <property type="component" value="Unassembled WGS sequence"/>
</dbReference>
<feature type="transmembrane region" description="Helical" evidence="6">
    <location>
        <begin position="375"/>
        <end position="399"/>
    </location>
</feature>
<dbReference type="Gene3D" id="1.20.1250.20">
    <property type="entry name" value="MFS general substrate transporter like domains"/>
    <property type="match status" value="1"/>
</dbReference>
<feature type="transmembrane region" description="Helical" evidence="6">
    <location>
        <begin position="178"/>
        <end position="197"/>
    </location>
</feature>
<evidence type="ECO:0000256" key="3">
    <source>
        <dbReference type="ARBA" id="ARBA00022989"/>
    </source>
</evidence>
<dbReference type="RefSeq" id="XP_062732350.1">
    <property type="nucleotide sequence ID" value="XM_062872656.1"/>
</dbReference>
<feature type="transmembrane region" description="Helical" evidence="6">
    <location>
        <begin position="482"/>
        <end position="513"/>
    </location>
</feature>
<name>A0ABR0FJZ3_9PEZI</name>
<dbReference type="Pfam" id="PF07690">
    <property type="entry name" value="MFS_1"/>
    <property type="match status" value="1"/>
</dbReference>
<comment type="caution">
    <text evidence="8">The sequence shown here is derived from an EMBL/GenBank/DDBJ whole genome shotgun (WGS) entry which is preliminary data.</text>
</comment>
<reference evidence="8 9" key="1">
    <citation type="journal article" date="2023" name="bioRxiv">
        <title>High-quality genome assemblies of four members of thePodospora anserinaspecies complex.</title>
        <authorList>
            <person name="Ament-Velasquez S.L."/>
            <person name="Vogan A.A."/>
            <person name="Wallerman O."/>
            <person name="Hartmann F."/>
            <person name="Gautier V."/>
            <person name="Silar P."/>
            <person name="Giraud T."/>
            <person name="Johannesson H."/>
        </authorList>
    </citation>
    <scope>NUCLEOTIDE SEQUENCE [LARGE SCALE GENOMIC DNA]</scope>
    <source>
        <strain evidence="8 9">CBS 112042</strain>
    </source>
</reference>
<feature type="transmembrane region" description="Helical" evidence="6">
    <location>
        <begin position="209"/>
        <end position="226"/>
    </location>
</feature>
<feature type="region of interest" description="Disordered" evidence="5">
    <location>
        <begin position="1"/>
        <end position="105"/>
    </location>
</feature>
<evidence type="ECO:0000259" key="7">
    <source>
        <dbReference type="PROSITE" id="PS50850"/>
    </source>
</evidence>
<dbReference type="EMBL" id="JAFFGZ010000006">
    <property type="protein sequence ID" value="KAK4643374.1"/>
    <property type="molecule type" value="Genomic_DNA"/>
</dbReference>
<dbReference type="PROSITE" id="PS50850">
    <property type="entry name" value="MFS"/>
    <property type="match status" value="1"/>
</dbReference>
<evidence type="ECO:0000256" key="6">
    <source>
        <dbReference type="SAM" id="Phobius"/>
    </source>
</evidence>
<evidence type="ECO:0000256" key="4">
    <source>
        <dbReference type="ARBA" id="ARBA00023136"/>
    </source>
</evidence>
<evidence type="ECO:0000256" key="2">
    <source>
        <dbReference type="ARBA" id="ARBA00022692"/>
    </source>
</evidence>
<dbReference type="CDD" id="cd17323">
    <property type="entry name" value="MFS_Tpo1_MDR_like"/>
    <property type="match status" value="1"/>
</dbReference>
<feature type="transmembrane region" description="Helical" evidence="6">
    <location>
        <begin position="525"/>
        <end position="543"/>
    </location>
</feature>
<feature type="compositionally biased region" description="Basic and acidic residues" evidence="5">
    <location>
        <begin position="16"/>
        <end position="25"/>
    </location>
</feature>
<keyword evidence="4 6" id="KW-0472">Membrane</keyword>
<feature type="transmembrane region" description="Helical" evidence="6">
    <location>
        <begin position="411"/>
        <end position="434"/>
    </location>
</feature>
<feature type="transmembrane region" description="Helical" evidence="6">
    <location>
        <begin position="549"/>
        <end position="570"/>
    </location>
</feature>
<keyword evidence="2 6" id="KW-0812">Transmembrane</keyword>
<protein>
    <recommendedName>
        <fullName evidence="7">Major facilitator superfamily (MFS) profile domain-containing protein</fullName>
    </recommendedName>
</protein>
<dbReference type="InterPro" id="IPR011701">
    <property type="entry name" value="MFS"/>
</dbReference>
<feature type="transmembrane region" description="Helical" evidence="6">
    <location>
        <begin position="143"/>
        <end position="166"/>
    </location>
</feature>
<feature type="transmembrane region" description="Helical" evidence="6">
    <location>
        <begin position="268"/>
        <end position="292"/>
    </location>
</feature>
<evidence type="ECO:0000256" key="1">
    <source>
        <dbReference type="ARBA" id="ARBA00004141"/>
    </source>
</evidence>
<feature type="compositionally biased region" description="Low complexity" evidence="5">
    <location>
        <begin position="1"/>
        <end position="15"/>
    </location>
</feature>
<dbReference type="GeneID" id="87891898"/>
<dbReference type="InterPro" id="IPR036259">
    <property type="entry name" value="MFS_trans_sf"/>
</dbReference>
<dbReference type="InterPro" id="IPR020846">
    <property type="entry name" value="MFS_dom"/>
</dbReference>
<accession>A0ABR0FJZ3</accession>
<evidence type="ECO:0000313" key="9">
    <source>
        <dbReference type="Proteomes" id="UP001322138"/>
    </source>
</evidence>
<keyword evidence="3 6" id="KW-1133">Transmembrane helix</keyword>
<feature type="transmembrane region" description="Helical" evidence="6">
    <location>
        <begin position="455"/>
        <end position="476"/>
    </location>
</feature>
<organism evidence="8 9">
    <name type="scientific">Podospora bellae-mahoneyi</name>
    <dbReference type="NCBI Taxonomy" id="2093777"/>
    <lineage>
        <taxon>Eukaryota</taxon>
        <taxon>Fungi</taxon>
        <taxon>Dikarya</taxon>
        <taxon>Ascomycota</taxon>
        <taxon>Pezizomycotina</taxon>
        <taxon>Sordariomycetes</taxon>
        <taxon>Sordariomycetidae</taxon>
        <taxon>Sordariales</taxon>
        <taxon>Podosporaceae</taxon>
        <taxon>Podospora</taxon>
    </lineage>
</organism>
<dbReference type="SUPFAM" id="SSF103473">
    <property type="entry name" value="MFS general substrate transporter"/>
    <property type="match status" value="1"/>
</dbReference>